<accession>A0AAD2D0C0</accession>
<dbReference type="CDD" id="cd14275">
    <property type="entry name" value="UBA_EF-Ts"/>
    <property type="match status" value="1"/>
</dbReference>
<dbReference type="InterPro" id="IPR036402">
    <property type="entry name" value="EF-Ts_dimer_sf"/>
</dbReference>
<keyword evidence="4" id="KW-0496">Mitochondrion</keyword>
<dbReference type="PROSITE" id="PS01127">
    <property type="entry name" value="EF_TS_2"/>
    <property type="match status" value="1"/>
</dbReference>
<dbReference type="InterPro" id="IPR014039">
    <property type="entry name" value="Transl_elong_EFTs/EF1B_dimer"/>
</dbReference>
<dbReference type="GO" id="GO:0003746">
    <property type="term" value="F:translation elongation factor activity"/>
    <property type="evidence" value="ECO:0007669"/>
    <property type="project" value="UniProtKB-UniRule"/>
</dbReference>
<dbReference type="PANTHER" id="PTHR11741">
    <property type="entry name" value="ELONGATION FACTOR TS"/>
    <property type="match status" value="1"/>
</dbReference>
<protein>
    <recommendedName>
        <fullName evidence="4">Elongation factor Ts, mitochondrial</fullName>
        <shortName evidence="4">EF-Ts</shortName>
        <shortName evidence="4">EF-TsMt</shortName>
    </recommendedName>
</protein>
<evidence type="ECO:0000256" key="4">
    <source>
        <dbReference type="HAMAP-Rule" id="MF_03135"/>
    </source>
</evidence>
<dbReference type="InterPro" id="IPR018101">
    <property type="entry name" value="Transl_elong_Ts_CS"/>
</dbReference>
<dbReference type="AlphaFoldDB" id="A0AAD2D0C0"/>
<evidence type="ECO:0000256" key="3">
    <source>
        <dbReference type="ARBA" id="ARBA00022917"/>
    </source>
</evidence>
<reference evidence="7" key="1">
    <citation type="submission" date="2023-07" db="EMBL/GenBank/DDBJ databases">
        <authorList>
            <consortium name="AG Swart"/>
            <person name="Singh M."/>
            <person name="Singh A."/>
            <person name="Seah K."/>
            <person name="Emmerich C."/>
        </authorList>
    </citation>
    <scope>NUCLEOTIDE SEQUENCE</scope>
    <source>
        <strain evidence="7">DP1</strain>
    </source>
</reference>
<evidence type="ECO:0000256" key="1">
    <source>
        <dbReference type="ARBA" id="ARBA00005532"/>
    </source>
</evidence>
<comment type="function">
    <text evidence="4 5">Associates with the EF-Tu.GDP complex and induces the exchange of GDP to GTP. It remains bound to the aminoacyl-tRNA.EF-Tu.GTP complex up to the GTP hydrolysis stage on the ribosome.</text>
</comment>
<dbReference type="Gene3D" id="3.30.479.20">
    <property type="entry name" value="Elongation factor Ts, dimerisation domain"/>
    <property type="match status" value="2"/>
</dbReference>
<dbReference type="Proteomes" id="UP001295684">
    <property type="component" value="Unassembled WGS sequence"/>
</dbReference>
<proteinExistence type="inferred from homology"/>
<dbReference type="Pfam" id="PF00889">
    <property type="entry name" value="EF_TS"/>
    <property type="match status" value="1"/>
</dbReference>
<dbReference type="FunFam" id="1.10.8.10:FF:000001">
    <property type="entry name" value="Elongation factor Ts"/>
    <property type="match status" value="1"/>
</dbReference>
<sequence>MLTRTLFKTKLHSNLLQTPFKSMASIADIKNLRSSTGSPIGECKNALEKFKGDFEKAKEWLREQGVAYADKRTERSTAQGQIGMKVVNDNQTALMIEINCETDFVAKTDMFKDGVKTYLDTLAKVEGLEISLSEKDSEEAKEKFLSYSLQSSLDPDAQSMTGSEGLTYLIAKTRENCNIGSIFRKTAREDQKWGNYLHGSQAADLCKTGSLVLMNSTNSKVDLSALANTIAMHVVAMKPTFISQSEADESEEKVSKDQILLNQELICPQNTDNLTVKAWIQKQEESHGAKITIEEFNIFSCS</sequence>
<dbReference type="PANTHER" id="PTHR11741:SF0">
    <property type="entry name" value="ELONGATION FACTOR TS, MITOCHONDRIAL"/>
    <property type="match status" value="1"/>
</dbReference>
<dbReference type="Gene3D" id="1.10.8.10">
    <property type="entry name" value="DNA helicase RuvA subunit, C-terminal domain"/>
    <property type="match status" value="1"/>
</dbReference>
<comment type="similarity">
    <text evidence="1 4 5">Belongs to the EF-Ts family.</text>
</comment>
<dbReference type="GO" id="GO:0070125">
    <property type="term" value="P:mitochondrial translational elongation"/>
    <property type="evidence" value="ECO:0007669"/>
    <property type="project" value="TreeGrafter"/>
</dbReference>
<dbReference type="NCBIfam" id="TIGR00116">
    <property type="entry name" value="tsf"/>
    <property type="match status" value="1"/>
</dbReference>
<keyword evidence="8" id="KW-1185">Reference proteome</keyword>
<feature type="domain" description="Translation elongation factor EFTs/EF1B dimerisation" evidence="6">
    <location>
        <begin position="93"/>
        <end position="250"/>
    </location>
</feature>
<dbReference type="Pfam" id="PF25025">
    <property type="entry name" value="EF-Ts_N"/>
    <property type="match status" value="1"/>
</dbReference>
<keyword evidence="3 4" id="KW-0648">Protein biosynthesis</keyword>
<comment type="subcellular location">
    <subcellularLocation>
        <location evidence="4">Mitochondrion</location>
    </subcellularLocation>
</comment>
<evidence type="ECO:0000259" key="6">
    <source>
        <dbReference type="Pfam" id="PF00889"/>
    </source>
</evidence>
<keyword evidence="2 4" id="KW-0251">Elongation factor</keyword>
<comment type="caution">
    <text evidence="7">The sequence shown here is derived from an EMBL/GenBank/DDBJ whole genome shotgun (WGS) entry which is preliminary data.</text>
</comment>
<dbReference type="InterPro" id="IPR001816">
    <property type="entry name" value="Transl_elong_EFTs/EF1B"/>
</dbReference>
<evidence type="ECO:0000256" key="5">
    <source>
        <dbReference type="RuleBase" id="RU000642"/>
    </source>
</evidence>
<gene>
    <name evidence="7" type="ORF">ECRASSUSDP1_LOCUS17242</name>
</gene>
<evidence type="ECO:0000313" key="8">
    <source>
        <dbReference type="Proteomes" id="UP001295684"/>
    </source>
</evidence>
<evidence type="ECO:0000313" key="7">
    <source>
        <dbReference type="EMBL" id="CAI2375876.1"/>
    </source>
</evidence>
<dbReference type="SUPFAM" id="SSF54713">
    <property type="entry name" value="Elongation factor Ts (EF-Ts), dimerisation domain"/>
    <property type="match status" value="1"/>
</dbReference>
<dbReference type="GO" id="GO:0005739">
    <property type="term" value="C:mitochondrion"/>
    <property type="evidence" value="ECO:0007669"/>
    <property type="project" value="UniProtKB-SubCell"/>
</dbReference>
<organism evidence="7 8">
    <name type="scientific">Euplotes crassus</name>
    <dbReference type="NCBI Taxonomy" id="5936"/>
    <lineage>
        <taxon>Eukaryota</taxon>
        <taxon>Sar</taxon>
        <taxon>Alveolata</taxon>
        <taxon>Ciliophora</taxon>
        <taxon>Intramacronucleata</taxon>
        <taxon>Spirotrichea</taxon>
        <taxon>Hypotrichia</taxon>
        <taxon>Euplotida</taxon>
        <taxon>Euplotidae</taxon>
        <taxon>Moneuplotes</taxon>
    </lineage>
</organism>
<name>A0AAD2D0C0_EUPCR</name>
<dbReference type="InterPro" id="IPR009060">
    <property type="entry name" value="UBA-like_sf"/>
</dbReference>
<evidence type="ECO:0000256" key="2">
    <source>
        <dbReference type="ARBA" id="ARBA00022768"/>
    </source>
</evidence>
<dbReference type="SUPFAM" id="SSF46934">
    <property type="entry name" value="UBA-like"/>
    <property type="match status" value="1"/>
</dbReference>
<dbReference type="HAMAP" id="MF_00050">
    <property type="entry name" value="EF_Ts"/>
    <property type="match status" value="1"/>
</dbReference>
<dbReference type="EMBL" id="CAMPGE010017384">
    <property type="protein sequence ID" value="CAI2375876.1"/>
    <property type="molecule type" value="Genomic_DNA"/>
</dbReference>